<dbReference type="AlphaFoldDB" id="A0A1P8KP95"/>
<evidence type="ECO:0000256" key="1">
    <source>
        <dbReference type="ARBA" id="ARBA00022723"/>
    </source>
</evidence>
<evidence type="ECO:0000256" key="3">
    <source>
        <dbReference type="ARBA" id="ARBA00023014"/>
    </source>
</evidence>
<dbReference type="PANTHER" id="PTHR43742:SF6">
    <property type="entry name" value="OXIDOREDUCTASE YYAE-RELATED"/>
    <property type="match status" value="1"/>
</dbReference>
<name>A0A1P8KP95_9BACT</name>
<dbReference type="GO" id="GO:0051536">
    <property type="term" value="F:iron-sulfur cluster binding"/>
    <property type="evidence" value="ECO:0007669"/>
    <property type="project" value="UniProtKB-KW"/>
</dbReference>
<dbReference type="OrthoDB" id="9810782at2"/>
<dbReference type="InterPro" id="IPR050612">
    <property type="entry name" value="Prok_Mopterin_Oxidored"/>
</dbReference>
<keyword evidence="2" id="KW-0408">Iron</keyword>
<dbReference type="SUPFAM" id="SSF50692">
    <property type="entry name" value="ADC-like"/>
    <property type="match status" value="1"/>
</dbReference>
<gene>
    <name evidence="5" type="ORF">LPB137_11210</name>
</gene>
<dbReference type="STRING" id="1850254.LPB137_11210"/>
<dbReference type="InterPro" id="IPR006656">
    <property type="entry name" value="Mopterin_OxRdtase"/>
</dbReference>
<organism evidence="5 6">
    <name type="scientific">Poseidonibacter parvus</name>
    <dbReference type="NCBI Taxonomy" id="1850254"/>
    <lineage>
        <taxon>Bacteria</taxon>
        <taxon>Pseudomonadati</taxon>
        <taxon>Campylobacterota</taxon>
        <taxon>Epsilonproteobacteria</taxon>
        <taxon>Campylobacterales</taxon>
        <taxon>Arcobacteraceae</taxon>
        <taxon>Poseidonibacter</taxon>
    </lineage>
</organism>
<dbReference type="Gene3D" id="3.30.2070.10">
    <property type="entry name" value="Formate dehydrogenase/DMSO reductase"/>
    <property type="match status" value="1"/>
</dbReference>
<dbReference type="GO" id="GO:0046872">
    <property type="term" value="F:metal ion binding"/>
    <property type="evidence" value="ECO:0007669"/>
    <property type="project" value="UniProtKB-KW"/>
</dbReference>
<accession>A0A1P8KP95</accession>
<dbReference type="Gene3D" id="3.40.228.10">
    <property type="entry name" value="Dimethylsulfoxide Reductase, domain 2"/>
    <property type="match status" value="1"/>
</dbReference>
<evidence type="ECO:0000313" key="6">
    <source>
        <dbReference type="Proteomes" id="UP000186074"/>
    </source>
</evidence>
<dbReference type="PANTHER" id="PTHR43742">
    <property type="entry name" value="TRIMETHYLAMINE-N-OXIDE REDUCTASE"/>
    <property type="match status" value="1"/>
</dbReference>
<dbReference type="Pfam" id="PF00384">
    <property type="entry name" value="Molybdopterin"/>
    <property type="match status" value="1"/>
</dbReference>
<feature type="domain" description="Molybdopterin oxidoreductase" evidence="4">
    <location>
        <begin position="65"/>
        <end position="425"/>
    </location>
</feature>
<dbReference type="RefSeq" id="WP_076088079.1">
    <property type="nucleotide sequence ID" value="NZ_CP019070.1"/>
</dbReference>
<protein>
    <recommendedName>
        <fullName evidence="4">Molybdopterin oxidoreductase domain-containing protein</fullName>
    </recommendedName>
</protein>
<keyword evidence="3" id="KW-0411">Iron-sulfur</keyword>
<proteinExistence type="predicted"/>
<evidence type="ECO:0000313" key="5">
    <source>
        <dbReference type="EMBL" id="APW66375.1"/>
    </source>
</evidence>
<dbReference type="Gene3D" id="3.40.50.740">
    <property type="match status" value="1"/>
</dbReference>
<dbReference type="EMBL" id="CP019070">
    <property type="protein sequence ID" value="APW66375.1"/>
    <property type="molecule type" value="Genomic_DNA"/>
</dbReference>
<reference evidence="5 6" key="1">
    <citation type="submission" date="2017-01" db="EMBL/GenBank/DDBJ databases">
        <title>Genome sequencing of Arcobacter sp. LPB0137.</title>
        <authorList>
            <person name="Lee G.-W."/>
            <person name="Yi H."/>
        </authorList>
    </citation>
    <scope>NUCLEOTIDE SEQUENCE [LARGE SCALE GENOMIC DNA]</scope>
    <source>
        <strain evidence="5 6">LPB0137</strain>
    </source>
</reference>
<keyword evidence="6" id="KW-1185">Reference proteome</keyword>
<evidence type="ECO:0000259" key="4">
    <source>
        <dbReference type="Pfam" id="PF00384"/>
    </source>
</evidence>
<dbReference type="KEGG" id="alp:LPB137_11210"/>
<dbReference type="InterPro" id="IPR009010">
    <property type="entry name" value="Asp_de-COase-like_dom_sf"/>
</dbReference>
<dbReference type="GO" id="GO:0016491">
    <property type="term" value="F:oxidoreductase activity"/>
    <property type="evidence" value="ECO:0007669"/>
    <property type="project" value="InterPro"/>
</dbReference>
<dbReference type="SUPFAM" id="SSF53706">
    <property type="entry name" value="Formate dehydrogenase/DMSO reductase, domains 1-3"/>
    <property type="match status" value="1"/>
</dbReference>
<sequence length="573" mass="64354">MNSNKKVACPLDCYDACQAEIIDENIKGSKEHFTTNSKLCVNFAQLLKEDYHQSPKFNNEDISLEESLEVLSAKLKDNDASKTLFYEGSGNLGKMQAAVKNFFTQYGSTLTKGSLCDGGGGLGIEQGRGSIVNPPIQKLIDSDVIVVWGRNFSVTSSHMYNLVKDKTFITIDPIKTDIAKKSDIHMQINPKTDYELALLLTRFANMQDIEDEEFLEEHSEGAEWFFDITRNRPVVSYEATTGVSLALVNQFFELIENKKVSFVVGLGVQKYFEGAQIMRCIDSLAAYLGVHKKQAGGVWYLSNSSHGYENQFKVKSSIKNKKVSVAQVDFSSYDLVFIQGANPVVSAPNTKAVIEGLKNSFVVCFTTTYNDTCEYADLIIPASSFLSKADVRLSYGHEYKAISNAIENPKENTISEYKLASVLIEKFGFEALKSEEEILDYYTNKTVEYEEFETFEFIEEVDVEPLYKHKNSTNFYLITAKSKNSLNSQFTIDNHVYLNESSGFKNNDAVKISSSFGEANFTVKLSEDIKSECAFFYAGNKKVNYLTPNKEDEESFSAMFQEVLIEIELSSTL</sequence>
<dbReference type="Proteomes" id="UP000186074">
    <property type="component" value="Chromosome"/>
</dbReference>
<keyword evidence="1" id="KW-0479">Metal-binding</keyword>
<evidence type="ECO:0000256" key="2">
    <source>
        <dbReference type="ARBA" id="ARBA00023004"/>
    </source>
</evidence>